<keyword evidence="8" id="KW-1185">Reference proteome</keyword>
<dbReference type="AlphaFoldDB" id="B2KAX1"/>
<dbReference type="GO" id="GO:0051087">
    <property type="term" value="F:protein-folding chaperone binding"/>
    <property type="evidence" value="ECO:0007669"/>
    <property type="project" value="InterPro"/>
</dbReference>
<dbReference type="InterPro" id="IPR013805">
    <property type="entry name" value="GrpE_CC"/>
</dbReference>
<name>B2KAX1_ELUMP</name>
<protein>
    <recommendedName>
        <fullName evidence="3 4">Protein GrpE</fullName>
    </recommendedName>
    <alternativeName>
        <fullName evidence="3">HSP-70 cofactor</fullName>
    </alternativeName>
</protein>
<evidence type="ECO:0000313" key="8">
    <source>
        <dbReference type="Proteomes" id="UP000001029"/>
    </source>
</evidence>
<dbReference type="InterPro" id="IPR009012">
    <property type="entry name" value="GrpE_head"/>
</dbReference>
<sequence>MGKEEKDIELEGESCPAQEEKPDYYEQLIRLKAEFDNYRKRTERERSQLVAFGAEQVLLSFLPLYDAMVKAEGEIKKTGHGDAKYLQHGLDIIFKEMKKVFSDNGVIPMESLGKPYNAMEQEVLTMLPCNGEKDGFVVEEVQKGFKVGDRVLRHAKVCVGKAPEESAEKNAEEEIADKKENSAKKK</sequence>
<comment type="function">
    <text evidence="3 4">Participates actively in the response to hyperosmotic and heat shock by preventing the aggregation of stress-denatured proteins, in association with DnaK and GrpE. It is the nucleotide exchange factor for DnaK and may function as a thermosensor. Unfolded proteins bind initially to DnaJ; upon interaction with the DnaJ-bound protein, DnaK hydrolyzes its bound ATP, resulting in the formation of a stable complex. GrpE releases ADP from DnaK; ATP binding to DnaK triggers the release of the substrate protein, thus completing the reaction cycle. Several rounds of ATP-dependent interactions between DnaJ, DnaK and GrpE are required for fully efficient folding.</text>
</comment>
<dbReference type="GO" id="GO:0005737">
    <property type="term" value="C:cytoplasm"/>
    <property type="evidence" value="ECO:0007669"/>
    <property type="project" value="UniProtKB-SubCell"/>
</dbReference>
<gene>
    <name evidence="3" type="primary">grpE</name>
    <name evidence="7" type="ordered locus">Emin_0101</name>
</gene>
<dbReference type="CDD" id="cd00446">
    <property type="entry name" value="GrpE"/>
    <property type="match status" value="1"/>
</dbReference>
<dbReference type="GO" id="GO:0051082">
    <property type="term" value="F:unfolded protein binding"/>
    <property type="evidence" value="ECO:0007669"/>
    <property type="project" value="TreeGrafter"/>
</dbReference>
<dbReference type="GO" id="GO:0006457">
    <property type="term" value="P:protein folding"/>
    <property type="evidence" value="ECO:0007669"/>
    <property type="project" value="InterPro"/>
</dbReference>
<dbReference type="PRINTS" id="PR00773">
    <property type="entry name" value="GRPEPROTEIN"/>
</dbReference>
<accession>B2KAX1</accession>
<evidence type="ECO:0000256" key="4">
    <source>
        <dbReference type="RuleBase" id="RU000639"/>
    </source>
</evidence>
<keyword evidence="2 3" id="KW-0143">Chaperone</keyword>
<dbReference type="PANTHER" id="PTHR21237:SF23">
    <property type="entry name" value="GRPE PROTEIN HOMOLOG, MITOCHONDRIAL"/>
    <property type="match status" value="1"/>
</dbReference>
<dbReference type="GO" id="GO:0000774">
    <property type="term" value="F:adenyl-nucleotide exchange factor activity"/>
    <property type="evidence" value="ECO:0007669"/>
    <property type="project" value="InterPro"/>
</dbReference>
<evidence type="ECO:0000313" key="7">
    <source>
        <dbReference type="EMBL" id="ACC97667.1"/>
    </source>
</evidence>
<dbReference type="InterPro" id="IPR000740">
    <property type="entry name" value="GrpE"/>
</dbReference>
<evidence type="ECO:0000256" key="6">
    <source>
        <dbReference type="SAM" id="MobiDB-lite"/>
    </source>
</evidence>
<evidence type="ECO:0000256" key="2">
    <source>
        <dbReference type="ARBA" id="ARBA00023186"/>
    </source>
</evidence>
<keyword evidence="3 4" id="KW-0346">Stress response</keyword>
<evidence type="ECO:0000256" key="3">
    <source>
        <dbReference type="HAMAP-Rule" id="MF_01151"/>
    </source>
</evidence>
<dbReference type="HAMAP" id="MF_01151">
    <property type="entry name" value="GrpE"/>
    <property type="match status" value="1"/>
</dbReference>
<dbReference type="KEGG" id="emi:Emin_0101"/>
<reference evidence="7 8" key="1">
    <citation type="journal article" date="2009" name="Appl. Environ. Microbiol.">
        <title>Genomic analysis of 'Elusimicrobium minutum,' the first cultivated representative of the phylum 'Elusimicrobia' (formerly termite group 1).</title>
        <authorList>
            <person name="Herlemann D.P.R."/>
            <person name="Geissinger O."/>
            <person name="Ikeda-Ohtsubo W."/>
            <person name="Kunin V."/>
            <person name="Sun H."/>
            <person name="Lapidus A."/>
            <person name="Hugenholtz P."/>
            <person name="Brune A."/>
        </authorList>
    </citation>
    <scope>NUCLEOTIDE SEQUENCE [LARGE SCALE GENOMIC DNA]</scope>
    <source>
        <strain evidence="7 8">Pei191</strain>
    </source>
</reference>
<dbReference type="STRING" id="445932.Emin_0101"/>
<dbReference type="PROSITE" id="PS01071">
    <property type="entry name" value="GRPE"/>
    <property type="match status" value="1"/>
</dbReference>
<comment type="subunit">
    <text evidence="3">Homodimer.</text>
</comment>
<organism evidence="7 8">
    <name type="scientific">Elusimicrobium minutum (strain Pei191)</name>
    <dbReference type="NCBI Taxonomy" id="445932"/>
    <lineage>
        <taxon>Bacteria</taxon>
        <taxon>Pseudomonadati</taxon>
        <taxon>Elusimicrobiota</taxon>
        <taxon>Elusimicrobia</taxon>
        <taxon>Elusimicrobiales</taxon>
        <taxon>Elusimicrobiaceae</taxon>
        <taxon>Elusimicrobium</taxon>
    </lineage>
</organism>
<dbReference type="Pfam" id="PF01025">
    <property type="entry name" value="GrpE"/>
    <property type="match status" value="1"/>
</dbReference>
<comment type="similarity">
    <text evidence="1 3 5">Belongs to the GrpE family.</text>
</comment>
<dbReference type="PANTHER" id="PTHR21237">
    <property type="entry name" value="GRPE PROTEIN"/>
    <property type="match status" value="1"/>
</dbReference>
<dbReference type="Gene3D" id="2.30.22.10">
    <property type="entry name" value="Head domain of nucleotide exchange factor GrpE"/>
    <property type="match status" value="1"/>
</dbReference>
<keyword evidence="3" id="KW-0963">Cytoplasm</keyword>
<proteinExistence type="inferred from homology"/>
<dbReference type="SUPFAM" id="SSF58014">
    <property type="entry name" value="Coiled-coil domain of nucleotide exchange factor GrpE"/>
    <property type="match status" value="1"/>
</dbReference>
<feature type="region of interest" description="Disordered" evidence="6">
    <location>
        <begin position="162"/>
        <end position="186"/>
    </location>
</feature>
<evidence type="ECO:0000256" key="5">
    <source>
        <dbReference type="RuleBase" id="RU004478"/>
    </source>
</evidence>
<comment type="subcellular location">
    <subcellularLocation>
        <location evidence="3">Cytoplasm</location>
    </subcellularLocation>
</comment>
<evidence type="ECO:0000256" key="1">
    <source>
        <dbReference type="ARBA" id="ARBA00009054"/>
    </source>
</evidence>
<dbReference type="GO" id="GO:0042803">
    <property type="term" value="F:protein homodimerization activity"/>
    <property type="evidence" value="ECO:0007669"/>
    <property type="project" value="InterPro"/>
</dbReference>
<dbReference type="Proteomes" id="UP000001029">
    <property type="component" value="Chromosome"/>
</dbReference>
<dbReference type="EMBL" id="CP001055">
    <property type="protein sequence ID" value="ACC97667.1"/>
    <property type="molecule type" value="Genomic_DNA"/>
</dbReference>
<dbReference type="SUPFAM" id="SSF51064">
    <property type="entry name" value="Head domain of nucleotide exchange factor GrpE"/>
    <property type="match status" value="1"/>
</dbReference>
<dbReference type="RefSeq" id="WP_012414282.1">
    <property type="nucleotide sequence ID" value="NC_010644.1"/>
</dbReference>
<dbReference type="HOGENOM" id="CLU_057217_5_2_0"/>
<dbReference type="Gene3D" id="3.90.20.20">
    <property type="match status" value="1"/>
</dbReference>
<dbReference type="OrthoDB" id="9812586at2"/>